<proteinExistence type="predicted"/>
<name>A0ABR7DEN6_9CLOT</name>
<reference evidence="3 4" key="1">
    <citation type="submission" date="2020-08" db="EMBL/GenBank/DDBJ databases">
        <title>Genome public.</title>
        <authorList>
            <person name="Liu C."/>
            <person name="Sun Q."/>
        </authorList>
    </citation>
    <scope>NUCLEOTIDE SEQUENCE [LARGE SCALE GENOMIC DNA]</scope>
    <source>
        <strain evidence="3 4">NSJ-6</strain>
    </source>
</reference>
<dbReference type="InterPro" id="IPR036869">
    <property type="entry name" value="J_dom_sf"/>
</dbReference>
<keyword evidence="4" id="KW-1185">Reference proteome</keyword>
<dbReference type="RefSeq" id="WP_051986884.1">
    <property type="nucleotide sequence ID" value="NZ_JACOOO010000017.1"/>
</dbReference>
<dbReference type="EMBL" id="JACOOO010000017">
    <property type="protein sequence ID" value="MBC5629283.1"/>
    <property type="molecule type" value="Genomic_DNA"/>
</dbReference>
<dbReference type="PRINTS" id="PR00625">
    <property type="entry name" value="JDOMAIN"/>
</dbReference>
<dbReference type="Proteomes" id="UP000596929">
    <property type="component" value="Unassembled WGS sequence"/>
</dbReference>
<dbReference type="Gene3D" id="1.10.287.110">
    <property type="entry name" value="DnaJ domain"/>
    <property type="match status" value="1"/>
</dbReference>
<gene>
    <name evidence="3" type="ORF">H8S20_10290</name>
</gene>
<dbReference type="InterPro" id="IPR001623">
    <property type="entry name" value="DnaJ_domain"/>
</dbReference>
<evidence type="ECO:0000256" key="1">
    <source>
        <dbReference type="ARBA" id="ARBA00022705"/>
    </source>
</evidence>
<organism evidence="3 4">
    <name type="scientific">Clostridium hominis</name>
    <dbReference type="NCBI Taxonomy" id="2763036"/>
    <lineage>
        <taxon>Bacteria</taxon>
        <taxon>Bacillati</taxon>
        <taxon>Bacillota</taxon>
        <taxon>Clostridia</taxon>
        <taxon>Eubacteriales</taxon>
        <taxon>Clostridiaceae</taxon>
        <taxon>Clostridium</taxon>
    </lineage>
</organism>
<dbReference type="Pfam" id="PF00226">
    <property type="entry name" value="DnaJ"/>
    <property type="match status" value="1"/>
</dbReference>
<evidence type="ECO:0000259" key="2">
    <source>
        <dbReference type="PROSITE" id="PS50076"/>
    </source>
</evidence>
<dbReference type="SUPFAM" id="SSF46565">
    <property type="entry name" value="Chaperone J-domain"/>
    <property type="match status" value="1"/>
</dbReference>
<accession>A0ABR7DEN6</accession>
<evidence type="ECO:0000313" key="3">
    <source>
        <dbReference type="EMBL" id="MBC5629283.1"/>
    </source>
</evidence>
<dbReference type="SMART" id="SM00271">
    <property type="entry name" value="DnaJ"/>
    <property type="match status" value="1"/>
</dbReference>
<evidence type="ECO:0000313" key="4">
    <source>
        <dbReference type="Proteomes" id="UP000596929"/>
    </source>
</evidence>
<sequence length="252" mass="26837">MNPYKILGIRPNASKDEIEIAYKNIIESNNLNANSDNPVEFLTEEKLSKVNEAFRTLSNEGKLKEIRDLIESEQFLAAETELNLISDKNNAEWNYLKGFVMLKKGWFSAGVNHLKTAVELNPDNEEYRETMQLLSRKVSQIRANYARIAAQNNSQNDMDLCGGGSGAGMGNSGDMCGGNQGNAANILNSMAGSGNPLGGGGNPLGGGANPLGGGNPLGGNMQNGNPLQSMLMQNLMSPNNMNMCGNGGGGMC</sequence>
<dbReference type="SUPFAM" id="SSF48452">
    <property type="entry name" value="TPR-like"/>
    <property type="match status" value="1"/>
</dbReference>
<feature type="domain" description="J" evidence="2">
    <location>
        <begin position="2"/>
        <end position="71"/>
    </location>
</feature>
<dbReference type="InterPro" id="IPR011990">
    <property type="entry name" value="TPR-like_helical_dom_sf"/>
</dbReference>
<protein>
    <submittedName>
        <fullName evidence="3">DnaJ domain-containing protein</fullName>
    </submittedName>
</protein>
<keyword evidence="1" id="KW-0235">DNA replication</keyword>
<dbReference type="CDD" id="cd06257">
    <property type="entry name" value="DnaJ"/>
    <property type="match status" value="1"/>
</dbReference>
<dbReference type="PROSITE" id="PS50076">
    <property type="entry name" value="DNAJ_2"/>
    <property type="match status" value="1"/>
</dbReference>
<comment type="caution">
    <text evidence="3">The sequence shown here is derived from an EMBL/GenBank/DDBJ whole genome shotgun (WGS) entry which is preliminary data.</text>
</comment>